<protein>
    <submittedName>
        <fullName evidence="6">Hsp70 family protein</fullName>
    </submittedName>
</protein>
<dbReference type="KEGG" id="scor:J3U87_21665"/>
<organism evidence="6 7">
    <name type="scientific">Sulfidibacter corallicola</name>
    <dbReference type="NCBI Taxonomy" id="2818388"/>
    <lineage>
        <taxon>Bacteria</taxon>
        <taxon>Pseudomonadati</taxon>
        <taxon>Acidobacteriota</taxon>
        <taxon>Holophagae</taxon>
        <taxon>Acanthopleuribacterales</taxon>
        <taxon>Acanthopleuribacteraceae</taxon>
        <taxon>Sulfidibacter</taxon>
    </lineage>
</organism>
<evidence type="ECO:0000256" key="2">
    <source>
        <dbReference type="ARBA" id="ARBA00022741"/>
    </source>
</evidence>
<keyword evidence="7" id="KW-1185">Reference proteome</keyword>
<sequence length="581" mass="62980">MKKDLVLGIDLGTTNSEVAVFREGQPRVLGDPKIMPSVVGLDLDGNLLVGEPALNQFAAFPDRTVRSIKRSMGKDVTVTLGDQTYGPSEISAVILRKLKQVAESSLDTKVEKAIITVPAYFSDAQRQATRLAGELAGLEVVRLINEPTAASMAYEAANPESKKILVYDLGGGTFDVSVVVFQDDVVEIKASAGDNHLGGDDFDQLVVDRLVGILKQAHGKNLNLDFKAMARLRVAAEKAKVHLSHEGYALIQEEFLCKHKGKPVHLKYELARSEFESMIEPLVDRTLEAVHRALQDARLRTSDIDEIILVGGATRTPCIGAVLEADFGLLPRSEISPDLCVALGAAVQAGITSGERVDSVLVDVTPYTFGTKALMQTGDVMPYLGYVPIIRRNTPIPVSHTEVFYTTTDNQDVVQVEIFQGEDPHPDENIFLGEFQITELSKQPEGSPITLKLDLDVDGILHVTATEKMTGLAKSVVIEGVLDVAGESLETSREKIADLLSGSELEHALEGGNEEDTGAVAKAKQLVAKSRSLLETVTQEDREEMVDLMEAIEEAITAENQDALAEPVEALGELLFYLEEA</sequence>
<dbReference type="SUPFAM" id="SSF53067">
    <property type="entry name" value="Actin-like ATPase domain"/>
    <property type="match status" value="2"/>
</dbReference>
<evidence type="ECO:0000256" key="4">
    <source>
        <dbReference type="ARBA" id="ARBA00023186"/>
    </source>
</evidence>
<dbReference type="Gene3D" id="2.60.34.10">
    <property type="entry name" value="Substrate Binding Domain Of DNAk, Chain A, domain 1"/>
    <property type="match status" value="1"/>
</dbReference>
<dbReference type="PANTHER" id="PTHR19375">
    <property type="entry name" value="HEAT SHOCK PROTEIN 70KDA"/>
    <property type="match status" value="1"/>
</dbReference>
<dbReference type="Pfam" id="PF00012">
    <property type="entry name" value="HSP70"/>
    <property type="match status" value="1"/>
</dbReference>
<dbReference type="InterPro" id="IPR043129">
    <property type="entry name" value="ATPase_NBD"/>
</dbReference>
<name>A0A8A4TG92_SULCO</name>
<gene>
    <name evidence="6" type="ORF">J3U87_21665</name>
</gene>
<keyword evidence="4" id="KW-0143">Chaperone</keyword>
<dbReference type="Gene3D" id="3.30.420.40">
    <property type="match status" value="2"/>
</dbReference>
<dbReference type="InterPro" id="IPR029047">
    <property type="entry name" value="HSP70_peptide-bd_sf"/>
</dbReference>
<dbReference type="PRINTS" id="PR00301">
    <property type="entry name" value="HEATSHOCK70"/>
</dbReference>
<dbReference type="GO" id="GO:0005524">
    <property type="term" value="F:ATP binding"/>
    <property type="evidence" value="ECO:0007669"/>
    <property type="project" value="UniProtKB-KW"/>
</dbReference>
<accession>A0A8A4TG92</accession>
<dbReference type="PROSITE" id="PS00329">
    <property type="entry name" value="HSP70_2"/>
    <property type="match status" value="1"/>
</dbReference>
<evidence type="ECO:0000313" key="7">
    <source>
        <dbReference type="Proteomes" id="UP000663929"/>
    </source>
</evidence>
<dbReference type="FunFam" id="3.90.640.10:FF:000003">
    <property type="entry name" value="Molecular chaperone DnaK"/>
    <property type="match status" value="1"/>
</dbReference>
<dbReference type="InterPro" id="IPR013126">
    <property type="entry name" value="Hsp_70_fam"/>
</dbReference>
<dbReference type="EMBL" id="CP071793">
    <property type="protein sequence ID" value="QTD48202.1"/>
    <property type="molecule type" value="Genomic_DNA"/>
</dbReference>
<dbReference type="FunFam" id="3.30.420.40:FF:000071">
    <property type="entry name" value="Molecular chaperone DnaK"/>
    <property type="match status" value="1"/>
</dbReference>
<dbReference type="Gene3D" id="3.90.640.10">
    <property type="entry name" value="Actin, Chain A, domain 4"/>
    <property type="match status" value="1"/>
</dbReference>
<dbReference type="RefSeq" id="WP_237377860.1">
    <property type="nucleotide sequence ID" value="NZ_CP071793.1"/>
</dbReference>
<reference evidence="6" key="1">
    <citation type="submission" date="2021-03" db="EMBL/GenBank/DDBJ databases">
        <title>Acanthopleuribacteraceae sp. M133.</title>
        <authorList>
            <person name="Wang G."/>
        </authorList>
    </citation>
    <scope>NUCLEOTIDE SEQUENCE</scope>
    <source>
        <strain evidence="6">M133</strain>
    </source>
</reference>
<evidence type="ECO:0000256" key="5">
    <source>
        <dbReference type="RuleBase" id="RU003322"/>
    </source>
</evidence>
<comment type="similarity">
    <text evidence="1 5">Belongs to the heat shock protein 70 family.</text>
</comment>
<dbReference type="Proteomes" id="UP000663929">
    <property type="component" value="Chromosome"/>
</dbReference>
<dbReference type="SUPFAM" id="SSF100920">
    <property type="entry name" value="Heat shock protein 70kD (HSP70), peptide-binding domain"/>
    <property type="match status" value="1"/>
</dbReference>
<evidence type="ECO:0000256" key="3">
    <source>
        <dbReference type="ARBA" id="ARBA00022840"/>
    </source>
</evidence>
<evidence type="ECO:0000313" key="6">
    <source>
        <dbReference type="EMBL" id="QTD48202.1"/>
    </source>
</evidence>
<dbReference type="PROSITE" id="PS00297">
    <property type="entry name" value="HSP70_1"/>
    <property type="match status" value="1"/>
</dbReference>
<dbReference type="InterPro" id="IPR018181">
    <property type="entry name" value="Heat_shock_70_CS"/>
</dbReference>
<keyword evidence="3 5" id="KW-0067">ATP-binding</keyword>
<keyword evidence="2 5" id="KW-0547">Nucleotide-binding</keyword>
<evidence type="ECO:0000256" key="1">
    <source>
        <dbReference type="ARBA" id="ARBA00007381"/>
    </source>
</evidence>
<proteinExistence type="inferred from homology"/>
<dbReference type="GO" id="GO:0140662">
    <property type="term" value="F:ATP-dependent protein folding chaperone"/>
    <property type="evidence" value="ECO:0007669"/>
    <property type="project" value="InterPro"/>
</dbReference>
<dbReference type="AlphaFoldDB" id="A0A8A4TG92"/>